<evidence type="ECO:0000256" key="1">
    <source>
        <dbReference type="ARBA" id="ARBA00004651"/>
    </source>
</evidence>
<evidence type="ECO:0000256" key="3">
    <source>
        <dbReference type="ARBA" id="ARBA00022692"/>
    </source>
</evidence>
<keyword evidence="2" id="KW-1003">Cell membrane</keyword>
<proteinExistence type="predicted"/>
<evidence type="ECO:0000313" key="8">
    <source>
        <dbReference type="Proteomes" id="UP000305881"/>
    </source>
</evidence>
<sequence length="114" mass="12573">MQVQLKSSEAGLSAQHAVLLLNIQRRPTRFAEVWIAALCATAMLYAAEHLFVYLKGFATLNAVYGAFGGIMALLLWIYLFGCIFIFGACLCAAQAEERSTEKLPMARLTQDNKP</sequence>
<evidence type="ECO:0000256" key="6">
    <source>
        <dbReference type="SAM" id="Phobius"/>
    </source>
</evidence>
<dbReference type="STRING" id="675511.GCA_000341735_00094"/>
<dbReference type="Proteomes" id="UP000305881">
    <property type="component" value="Chromosome"/>
</dbReference>
<gene>
    <name evidence="7" type="ORF">EQU24_14780</name>
</gene>
<evidence type="ECO:0000256" key="5">
    <source>
        <dbReference type="ARBA" id="ARBA00023136"/>
    </source>
</evidence>
<dbReference type="InterPro" id="IPR017039">
    <property type="entry name" value="Virul_fac_BrkB"/>
</dbReference>
<dbReference type="AlphaFoldDB" id="A0A4P9UUK3"/>
<evidence type="ECO:0008006" key="9">
    <source>
        <dbReference type="Google" id="ProtNLM"/>
    </source>
</evidence>
<organism evidence="7 8">
    <name type="scientific">Methylotuvimicrobium buryatense</name>
    <name type="common">Methylomicrobium buryatense</name>
    <dbReference type="NCBI Taxonomy" id="95641"/>
    <lineage>
        <taxon>Bacteria</taxon>
        <taxon>Pseudomonadati</taxon>
        <taxon>Pseudomonadota</taxon>
        <taxon>Gammaproteobacteria</taxon>
        <taxon>Methylococcales</taxon>
        <taxon>Methylococcaceae</taxon>
        <taxon>Methylotuvimicrobium</taxon>
    </lineage>
</organism>
<reference evidence="8" key="1">
    <citation type="journal article" date="2019" name="J. Bacteriol.">
        <title>A Mutagenic Screen Identifies a TonB-Dependent Receptor Required for the Lanthanide Metal Switch in the Type I Methanotroph 'Methylotuvimicrobium buryatense' 5GB1C.</title>
        <authorList>
            <person name="Groom J.D."/>
            <person name="Ford S.M."/>
            <person name="Pesesky M.W."/>
            <person name="Lidstrom M.E."/>
        </authorList>
    </citation>
    <scope>NUCLEOTIDE SEQUENCE [LARGE SCALE GENOMIC DNA]</scope>
    <source>
        <strain evidence="8">5GB1C</strain>
    </source>
</reference>
<evidence type="ECO:0000256" key="2">
    <source>
        <dbReference type="ARBA" id="ARBA00022475"/>
    </source>
</evidence>
<comment type="subcellular location">
    <subcellularLocation>
        <location evidence="1">Cell membrane</location>
        <topology evidence="1">Multi-pass membrane protein</topology>
    </subcellularLocation>
</comment>
<dbReference type="KEGG" id="mbur:EQU24_14780"/>
<keyword evidence="5 6" id="KW-0472">Membrane</keyword>
<dbReference type="RefSeq" id="WP_017838759.1">
    <property type="nucleotide sequence ID" value="NZ_CP035467.1"/>
</dbReference>
<keyword evidence="3 6" id="KW-0812">Transmembrane</keyword>
<dbReference type="OrthoDB" id="9781030at2"/>
<keyword evidence="4 6" id="KW-1133">Transmembrane helix</keyword>
<keyword evidence="8" id="KW-1185">Reference proteome</keyword>
<dbReference type="PANTHER" id="PTHR30213:SF0">
    <property type="entry name" value="UPF0761 MEMBRANE PROTEIN YIHY"/>
    <property type="match status" value="1"/>
</dbReference>
<name>A0A4P9UUK3_METBY</name>
<accession>A0A4P9UUK3</accession>
<dbReference type="Pfam" id="PF03631">
    <property type="entry name" value="Virul_fac_BrkB"/>
    <property type="match status" value="1"/>
</dbReference>
<feature type="transmembrane region" description="Helical" evidence="6">
    <location>
        <begin position="33"/>
        <end position="54"/>
    </location>
</feature>
<dbReference type="PANTHER" id="PTHR30213">
    <property type="entry name" value="INNER MEMBRANE PROTEIN YHJD"/>
    <property type="match status" value="1"/>
</dbReference>
<evidence type="ECO:0000256" key="4">
    <source>
        <dbReference type="ARBA" id="ARBA00022989"/>
    </source>
</evidence>
<feature type="transmembrane region" description="Helical" evidence="6">
    <location>
        <begin position="66"/>
        <end position="93"/>
    </location>
</feature>
<protein>
    <recommendedName>
        <fullName evidence="9">YihY/virulence factor BrkB family protein</fullName>
    </recommendedName>
</protein>
<evidence type="ECO:0000313" key="7">
    <source>
        <dbReference type="EMBL" id="QCW83366.1"/>
    </source>
</evidence>
<dbReference type="GO" id="GO:0005886">
    <property type="term" value="C:plasma membrane"/>
    <property type="evidence" value="ECO:0007669"/>
    <property type="project" value="UniProtKB-SubCell"/>
</dbReference>
<dbReference type="EMBL" id="CP035467">
    <property type="protein sequence ID" value="QCW83366.1"/>
    <property type="molecule type" value="Genomic_DNA"/>
</dbReference>